<feature type="transmembrane region" description="Helical" evidence="1">
    <location>
        <begin position="87"/>
        <end position="106"/>
    </location>
</feature>
<reference evidence="2 3" key="1">
    <citation type="journal article" date="2024" name="G3 (Bethesda)">
        <title>Genome assembly of Hibiscus sabdariffa L. provides insights into metabolisms of medicinal natural products.</title>
        <authorList>
            <person name="Kim T."/>
        </authorList>
    </citation>
    <scope>NUCLEOTIDE SEQUENCE [LARGE SCALE GENOMIC DNA]</scope>
    <source>
        <strain evidence="2">TK-2024</strain>
        <tissue evidence="2">Old leaves</tissue>
    </source>
</reference>
<proteinExistence type="predicted"/>
<keyword evidence="1" id="KW-1133">Transmembrane helix</keyword>
<organism evidence="2 3">
    <name type="scientific">Hibiscus sabdariffa</name>
    <name type="common">roselle</name>
    <dbReference type="NCBI Taxonomy" id="183260"/>
    <lineage>
        <taxon>Eukaryota</taxon>
        <taxon>Viridiplantae</taxon>
        <taxon>Streptophyta</taxon>
        <taxon>Embryophyta</taxon>
        <taxon>Tracheophyta</taxon>
        <taxon>Spermatophyta</taxon>
        <taxon>Magnoliopsida</taxon>
        <taxon>eudicotyledons</taxon>
        <taxon>Gunneridae</taxon>
        <taxon>Pentapetalae</taxon>
        <taxon>rosids</taxon>
        <taxon>malvids</taxon>
        <taxon>Malvales</taxon>
        <taxon>Malvaceae</taxon>
        <taxon>Malvoideae</taxon>
        <taxon>Hibiscus</taxon>
    </lineage>
</organism>
<gene>
    <name evidence="2" type="ORF">V6N11_053686</name>
</gene>
<sequence length="155" mass="17405">MVAVRQNRHVIRTLRNDRGLLLESQDQISAEAIFFKNQLGVQDSEKASKSNGFTSLFFKVTWEIVADDMINNLIVAGVLQFRDDQTFATIVMGIVVLNAIITPIMIQNDPILAPYKNHLRKFGQPTTSFEVSSTMPIIPRVWSNPNSALPDDFAL</sequence>
<keyword evidence="3" id="KW-1185">Reference proteome</keyword>
<accession>A0ABR2S1M2</accession>
<evidence type="ECO:0000313" key="2">
    <source>
        <dbReference type="EMBL" id="KAK9019158.1"/>
    </source>
</evidence>
<evidence type="ECO:0000256" key="1">
    <source>
        <dbReference type="SAM" id="Phobius"/>
    </source>
</evidence>
<evidence type="ECO:0000313" key="3">
    <source>
        <dbReference type="Proteomes" id="UP001396334"/>
    </source>
</evidence>
<name>A0ABR2S1M2_9ROSI</name>
<protein>
    <submittedName>
        <fullName evidence="2">Uncharacterized protein</fullName>
    </submittedName>
</protein>
<keyword evidence="1" id="KW-0812">Transmembrane</keyword>
<keyword evidence="1" id="KW-0472">Membrane</keyword>
<comment type="caution">
    <text evidence="2">The sequence shown here is derived from an EMBL/GenBank/DDBJ whole genome shotgun (WGS) entry which is preliminary data.</text>
</comment>
<dbReference type="Proteomes" id="UP001396334">
    <property type="component" value="Unassembled WGS sequence"/>
</dbReference>
<dbReference type="EMBL" id="JBBPBN010000017">
    <property type="protein sequence ID" value="KAK9019158.1"/>
    <property type="molecule type" value="Genomic_DNA"/>
</dbReference>